<organism evidence="1">
    <name type="scientific">hydrothermal vent metagenome</name>
    <dbReference type="NCBI Taxonomy" id="652676"/>
    <lineage>
        <taxon>unclassified sequences</taxon>
        <taxon>metagenomes</taxon>
        <taxon>ecological metagenomes</taxon>
    </lineage>
</organism>
<dbReference type="EMBL" id="FPHM01000066">
    <property type="protein sequence ID" value="SFV61030.1"/>
    <property type="molecule type" value="Genomic_DNA"/>
</dbReference>
<dbReference type="SUPFAM" id="SSF46689">
    <property type="entry name" value="Homeodomain-like"/>
    <property type="match status" value="1"/>
</dbReference>
<dbReference type="AlphaFoldDB" id="A0A1W1C582"/>
<proteinExistence type="predicted"/>
<gene>
    <name evidence="1" type="ORF">MNB_SV-13-1376</name>
</gene>
<evidence type="ECO:0008006" key="2">
    <source>
        <dbReference type="Google" id="ProtNLM"/>
    </source>
</evidence>
<dbReference type="InterPro" id="IPR009057">
    <property type="entry name" value="Homeodomain-like_sf"/>
</dbReference>
<protein>
    <recommendedName>
        <fullName evidence="2">HTH tetR-type domain-containing protein</fullName>
    </recommendedName>
</protein>
<name>A0A1W1C582_9ZZZZ</name>
<reference evidence="1" key="1">
    <citation type="submission" date="2016-10" db="EMBL/GenBank/DDBJ databases">
        <authorList>
            <person name="de Groot N.N."/>
        </authorList>
    </citation>
    <scope>NUCLEOTIDE SEQUENCE</scope>
</reference>
<accession>A0A1W1C582</accession>
<evidence type="ECO:0000313" key="1">
    <source>
        <dbReference type="EMBL" id="SFV61030.1"/>
    </source>
</evidence>
<dbReference type="Gene3D" id="1.10.357.10">
    <property type="entry name" value="Tetracycline Repressor, domain 2"/>
    <property type="match status" value="1"/>
</dbReference>
<sequence>MKTKNINKFNDLPQRQKKYAKTKIALLHALLKELEKKSLSEIMIKELAYITEVSEPTFFNYFDSKNDMLVYFIQLWSIDMNALAQSSELKCHSYILTIKDVFKQSSLQIVNHPQIILEIIAFQAQGLTLSSLFFGTSLLILRKSKEDYPLYLEAQLNQLFKGLTC</sequence>